<protein>
    <submittedName>
        <fullName evidence="1">Uncharacterized protein</fullName>
    </submittedName>
</protein>
<name>A0AAP0E5U4_9MAGN</name>
<gene>
    <name evidence="1" type="ORF">Syun_029674</name>
</gene>
<dbReference type="AlphaFoldDB" id="A0AAP0E5U4"/>
<accession>A0AAP0E5U4</accession>
<organism evidence="1 2">
    <name type="scientific">Stephania yunnanensis</name>
    <dbReference type="NCBI Taxonomy" id="152371"/>
    <lineage>
        <taxon>Eukaryota</taxon>
        <taxon>Viridiplantae</taxon>
        <taxon>Streptophyta</taxon>
        <taxon>Embryophyta</taxon>
        <taxon>Tracheophyta</taxon>
        <taxon>Spermatophyta</taxon>
        <taxon>Magnoliopsida</taxon>
        <taxon>Ranunculales</taxon>
        <taxon>Menispermaceae</taxon>
        <taxon>Menispermoideae</taxon>
        <taxon>Cissampelideae</taxon>
        <taxon>Stephania</taxon>
    </lineage>
</organism>
<dbReference type="EMBL" id="JBBNAF010000013">
    <property type="protein sequence ID" value="KAK9087280.1"/>
    <property type="molecule type" value="Genomic_DNA"/>
</dbReference>
<comment type="caution">
    <text evidence="1">The sequence shown here is derived from an EMBL/GenBank/DDBJ whole genome shotgun (WGS) entry which is preliminary data.</text>
</comment>
<reference evidence="1 2" key="1">
    <citation type="submission" date="2024-01" db="EMBL/GenBank/DDBJ databases">
        <title>Genome assemblies of Stephania.</title>
        <authorList>
            <person name="Yang L."/>
        </authorList>
    </citation>
    <scope>NUCLEOTIDE SEQUENCE [LARGE SCALE GENOMIC DNA]</scope>
    <source>
        <strain evidence="1">YNDBR</strain>
        <tissue evidence="1">Leaf</tissue>
    </source>
</reference>
<evidence type="ECO:0000313" key="1">
    <source>
        <dbReference type="EMBL" id="KAK9087280.1"/>
    </source>
</evidence>
<dbReference type="Proteomes" id="UP001420932">
    <property type="component" value="Unassembled WGS sequence"/>
</dbReference>
<sequence length="126" mass="14545">MKLDTFFLRLGAKLQRGCQELTQATLDQPMDDEAVYYNMAGECPRGRVYGLGSLRRKKRIYADPELQYSWNEHRGALPVESLIIVDTCLRRFAILAKIILHGESRVFRASNDVGIEPRFSEYVFRS</sequence>
<proteinExistence type="predicted"/>
<keyword evidence="2" id="KW-1185">Reference proteome</keyword>
<evidence type="ECO:0000313" key="2">
    <source>
        <dbReference type="Proteomes" id="UP001420932"/>
    </source>
</evidence>